<evidence type="ECO:0000256" key="1">
    <source>
        <dbReference type="SAM" id="Phobius"/>
    </source>
</evidence>
<accession>A0A7C6EAQ0</accession>
<evidence type="ECO:0000313" key="2">
    <source>
        <dbReference type="EMBL" id="HHS49034.1"/>
    </source>
</evidence>
<comment type="caution">
    <text evidence="2">The sequence shown here is derived from an EMBL/GenBank/DDBJ whole genome shotgun (WGS) entry which is preliminary data.</text>
</comment>
<dbReference type="EMBL" id="DRZX01000205">
    <property type="protein sequence ID" value="HHS49034.1"/>
    <property type="molecule type" value="Genomic_DNA"/>
</dbReference>
<keyword evidence="1" id="KW-1133">Transmembrane helix</keyword>
<keyword evidence="1" id="KW-0812">Transmembrane</keyword>
<dbReference type="AlphaFoldDB" id="A0A7C6EAQ0"/>
<name>A0A7C6EAQ0_DESAE</name>
<sequence length="169" mass="19096">MWLRSTEVVLSLITIILMVYVLKNVLNIQTTAKQKTQISSYAEDIHIVRLTDNATQIINSPFAQYIGSTIFAKDATFFYKGKNEFKISANEAYIYQNNNASLIGNCTAVGKNFLVKTQKAYWDNANNTLSSNTNASLESKKIDIKKSNGFVYNKKTNTLVVYKADVWIK</sequence>
<feature type="transmembrane region" description="Helical" evidence="1">
    <location>
        <begin position="6"/>
        <end position="26"/>
    </location>
</feature>
<keyword evidence="1" id="KW-0472">Membrane</keyword>
<reference evidence="2" key="1">
    <citation type="journal article" date="2020" name="mSystems">
        <title>Genome- and Community-Level Interaction Insights into Carbon Utilization and Element Cycling Functions of Hydrothermarchaeota in Hydrothermal Sediment.</title>
        <authorList>
            <person name="Zhou Z."/>
            <person name="Liu Y."/>
            <person name="Xu W."/>
            <person name="Pan J."/>
            <person name="Luo Z.H."/>
            <person name="Li M."/>
        </authorList>
    </citation>
    <scope>NUCLEOTIDE SEQUENCE [LARGE SCALE GENOMIC DNA]</scope>
    <source>
        <strain evidence="2">SpSt-1135</strain>
    </source>
</reference>
<dbReference type="Proteomes" id="UP000886400">
    <property type="component" value="Unassembled WGS sequence"/>
</dbReference>
<proteinExistence type="predicted"/>
<organism evidence="2">
    <name type="scientific">Desulfurella acetivorans</name>
    <dbReference type="NCBI Taxonomy" id="33002"/>
    <lineage>
        <taxon>Bacteria</taxon>
        <taxon>Pseudomonadati</taxon>
        <taxon>Campylobacterota</taxon>
        <taxon>Desulfurellia</taxon>
        <taxon>Desulfurellales</taxon>
        <taxon>Desulfurellaceae</taxon>
        <taxon>Desulfurella</taxon>
    </lineage>
</organism>
<protein>
    <recommendedName>
        <fullName evidence="3">LPS export ABC transporter periplasmic protein LptC</fullName>
    </recommendedName>
</protein>
<evidence type="ECO:0008006" key="3">
    <source>
        <dbReference type="Google" id="ProtNLM"/>
    </source>
</evidence>
<gene>
    <name evidence="2" type="ORF">ENM99_04155</name>
</gene>